<reference evidence="3" key="2">
    <citation type="journal article" date="2021" name="J Anim Sci Technol">
        <title>Complete genome sequence of Paenibacillus konkukensis sp. nov. SK3146 as a potential probiotic strain.</title>
        <authorList>
            <person name="Jung H.I."/>
            <person name="Park S."/>
            <person name="Niu K.M."/>
            <person name="Lee S.W."/>
            <person name="Kothari D."/>
            <person name="Yi K.J."/>
            <person name="Kim S.K."/>
        </authorList>
    </citation>
    <scope>NUCLEOTIDE SEQUENCE</scope>
    <source>
        <strain evidence="3">SK3146</strain>
    </source>
</reference>
<dbReference type="PROSITE" id="PS50943">
    <property type="entry name" value="HTH_CROC1"/>
    <property type="match status" value="1"/>
</dbReference>
<accession>A0ABY4RVE3</accession>
<keyword evidence="4" id="KW-1185">Reference proteome</keyword>
<feature type="domain" description="HTH cro/C1-type" evidence="2">
    <location>
        <begin position="20"/>
        <end position="74"/>
    </location>
</feature>
<protein>
    <submittedName>
        <fullName evidence="3">HTH-type transcriptional regulator Xre</fullName>
    </submittedName>
</protein>
<organism evidence="3 4">
    <name type="scientific">Paenibacillus konkukensis</name>
    <dbReference type="NCBI Taxonomy" id="2020716"/>
    <lineage>
        <taxon>Bacteria</taxon>
        <taxon>Bacillati</taxon>
        <taxon>Bacillota</taxon>
        <taxon>Bacilli</taxon>
        <taxon>Bacillales</taxon>
        <taxon>Paenibacillaceae</taxon>
        <taxon>Paenibacillus</taxon>
    </lineage>
</organism>
<dbReference type="EMBL" id="CP027059">
    <property type="protein sequence ID" value="UQZ85780.1"/>
    <property type="molecule type" value="Genomic_DNA"/>
</dbReference>
<gene>
    <name evidence="3" type="primary">xre_3</name>
    <name evidence="3" type="ORF">SK3146_05069</name>
</gene>
<dbReference type="Proteomes" id="UP001057134">
    <property type="component" value="Chromosome"/>
</dbReference>
<reference evidence="3" key="1">
    <citation type="submission" date="2018-02" db="EMBL/GenBank/DDBJ databases">
        <authorList>
            <person name="Kim S.-K."/>
            <person name="Jung H.-I."/>
            <person name="Lee S.-W."/>
        </authorList>
    </citation>
    <scope>NUCLEOTIDE SEQUENCE</scope>
    <source>
        <strain evidence="3">SK3146</strain>
    </source>
</reference>
<dbReference type="PANTHER" id="PTHR46558:SF11">
    <property type="entry name" value="HTH-TYPE TRANSCRIPTIONAL REGULATOR XRE"/>
    <property type="match status" value="1"/>
</dbReference>
<dbReference type="Pfam" id="PF01381">
    <property type="entry name" value="HTH_3"/>
    <property type="match status" value="1"/>
</dbReference>
<name>A0ABY4RVE3_9BACL</name>
<dbReference type="SUPFAM" id="SSF47413">
    <property type="entry name" value="lambda repressor-like DNA-binding domains"/>
    <property type="match status" value="1"/>
</dbReference>
<dbReference type="PANTHER" id="PTHR46558">
    <property type="entry name" value="TRACRIPTIONAL REGULATORY PROTEIN-RELATED-RELATED"/>
    <property type="match status" value="1"/>
</dbReference>
<keyword evidence="1" id="KW-0238">DNA-binding</keyword>
<proteinExistence type="predicted"/>
<dbReference type="InterPro" id="IPR001387">
    <property type="entry name" value="Cro/C1-type_HTH"/>
</dbReference>
<dbReference type="Gene3D" id="1.10.260.40">
    <property type="entry name" value="lambda repressor-like DNA-binding domains"/>
    <property type="match status" value="1"/>
</dbReference>
<dbReference type="InterPro" id="IPR010982">
    <property type="entry name" value="Lambda_DNA-bd_dom_sf"/>
</dbReference>
<evidence type="ECO:0000313" key="4">
    <source>
        <dbReference type="Proteomes" id="UP001057134"/>
    </source>
</evidence>
<sequence>MKQIRLEKVDESFMKYGQTIAKLRNKRCMTQEELASRVGITRSALSHYENNRREPDYETIQKFADFFEVTVDYLMGRSEDTYYINEFANQLELSDEAIMERFVLTVDGRELTEAESRSFIAFIRSERLTGQSQNKQAQAKP</sequence>
<evidence type="ECO:0000256" key="1">
    <source>
        <dbReference type="ARBA" id="ARBA00023125"/>
    </source>
</evidence>
<dbReference type="CDD" id="cd00093">
    <property type="entry name" value="HTH_XRE"/>
    <property type="match status" value="1"/>
</dbReference>
<dbReference type="SMART" id="SM00530">
    <property type="entry name" value="HTH_XRE"/>
    <property type="match status" value="1"/>
</dbReference>
<evidence type="ECO:0000259" key="2">
    <source>
        <dbReference type="PROSITE" id="PS50943"/>
    </source>
</evidence>
<evidence type="ECO:0000313" key="3">
    <source>
        <dbReference type="EMBL" id="UQZ85780.1"/>
    </source>
</evidence>